<dbReference type="PANTHER" id="PTHR30055:SF234">
    <property type="entry name" value="HTH-TYPE TRANSCRIPTIONAL REGULATOR BETI"/>
    <property type="match status" value="1"/>
</dbReference>
<comment type="caution">
    <text evidence="6">The sequence shown here is derived from an EMBL/GenBank/DDBJ whole genome shotgun (WGS) entry which is preliminary data.</text>
</comment>
<sequence length="185" mass="20692">MTRPTEQTIVEAAILVFNEDYSAPLEKVAERAGVTRRTLHRYFTGREELLVCCARDMQRSCREALEQALTSSTDPVVQLENMLYAGIDCGAKYAFFTKLHTRPDHQHAPGQAADCAEYDDLQARCRAVVARLQQEGRISPHLPTEWVLLLLGGVVKTTIEARATGATEPHLRQFAWFSFSKGIGL</sequence>
<feature type="DNA-binding region" description="H-T-H motif" evidence="4">
    <location>
        <begin position="24"/>
        <end position="43"/>
    </location>
</feature>
<evidence type="ECO:0000259" key="5">
    <source>
        <dbReference type="PROSITE" id="PS50977"/>
    </source>
</evidence>
<dbReference type="EMBL" id="JAAVTK010000015">
    <property type="protein sequence ID" value="NKI91344.1"/>
    <property type="molecule type" value="Genomic_DNA"/>
</dbReference>
<keyword evidence="3" id="KW-0804">Transcription</keyword>
<evidence type="ECO:0000256" key="4">
    <source>
        <dbReference type="PROSITE-ProRule" id="PRU00335"/>
    </source>
</evidence>
<evidence type="ECO:0000256" key="1">
    <source>
        <dbReference type="ARBA" id="ARBA00023015"/>
    </source>
</evidence>
<dbReference type="RefSeq" id="WP_168674909.1">
    <property type="nucleotide sequence ID" value="NZ_JAAVTK010000015.1"/>
</dbReference>
<dbReference type="Proteomes" id="UP000717634">
    <property type="component" value="Unassembled WGS sequence"/>
</dbReference>
<organism evidence="6 7">
    <name type="scientific">Hymenobacter artigasi</name>
    <dbReference type="NCBI Taxonomy" id="2719616"/>
    <lineage>
        <taxon>Bacteria</taxon>
        <taxon>Pseudomonadati</taxon>
        <taxon>Bacteroidota</taxon>
        <taxon>Cytophagia</taxon>
        <taxon>Cytophagales</taxon>
        <taxon>Hymenobacteraceae</taxon>
        <taxon>Hymenobacter</taxon>
    </lineage>
</organism>
<reference evidence="6 7" key="1">
    <citation type="submission" date="2020-03" db="EMBL/GenBank/DDBJ databases">
        <title>Genomic Encyclopedia of Type Strains, Phase IV (KMG-V): Genome sequencing to study the core and pangenomes of soil and plant-associated prokaryotes.</title>
        <authorList>
            <person name="Whitman W."/>
        </authorList>
    </citation>
    <scope>NUCLEOTIDE SEQUENCE [LARGE SCALE GENOMIC DNA]</scope>
    <source>
        <strain evidence="6 7">1B</strain>
    </source>
</reference>
<dbReference type="SUPFAM" id="SSF46689">
    <property type="entry name" value="Homeodomain-like"/>
    <property type="match status" value="1"/>
</dbReference>
<evidence type="ECO:0000256" key="3">
    <source>
        <dbReference type="ARBA" id="ARBA00023163"/>
    </source>
</evidence>
<dbReference type="InterPro" id="IPR009057">
    <property type="entry name" value="Homeodomain-like_sf"/>
</dbReference>
<evidence type="ECO:0000313" key="6">
    <source>
        <dbReference type="EMBL" id="NKI91344.1"/>
    </source>
</evidence>
<gene>
    <name evidence="6" type="ORF">HBN54_003961</name>
</gene>
<proteinExistence type="predicted"/>
<dbReference type="InterPro" id="IPR001647">
    <property type="entry name" value="HTH_TetR"/>
</dbReference>
<feature type="domain" description="HTH tetR-type" evidence="5">
    <location>
        <begin position="3"/>
        <end position="61"/>
    </location>
</feature>
<dbReference type="Gene3D" id="1.10.357.10">
    <property type="entry name" value="Tetracycline Repressor, domain 2"/>
    <property type="match status" value="1"/>
</dbReference>
<accession>A0ABX1HM66</accession>
<dbReference type="PROSITE" id="PS50977">
    <property type="entry name" value="HTH_TETR_2"/>
    <property type="match status" value="1"/>
</dbReference>
<keyword evidence="1" id="KW-0805">Transcription regulation</keyword>
<dbReference type="Pfam" id="PF00440">
    <property type="entry name" value="TetR_N"/>
    <property type="match status" value="1"/>
</dbReference>
<dbReference type="PANTHER" id="PTHR30055">
    <property type="entry name" value="HTH-TYPE TRANSCRIPTIONAL REGULATOR RUTR"/>
    <property type="match status" value="1"/>
</dbReference>
<evidence type="ECO:0000256" key="2">
    <source>
        <dbReference type="ARBA" id="ARBA00023125"/>
    </source>
</evidence>
<keyword evidence="7" id="KW-1185">Reference proteome</keyword>
<dbReference type="InterPro" id="IPR050109">
    <property type="entry name" value="HTH-type_TetR-like_transc_reg"/>
</dbReference>
<keyword evidence="2 4" id="KW-0238">DNA-binding</keyword>
<name>A0ABX1HM66_9BACT</name>
<protein>
    <submittedName>
        <fullName evidence="6">AcrR family transcriptional regulator</fullName>
    </submittedName>
</protein>
<evidence type="ECO:0000313" key="7">
    <source>
        <dbReference type="Proteomes" id="UP000717634"/>
    </source>
</evidence>